<accession>A0A8X6XW36</accession>
<evidence type="ECO:0000256" key="6">
    <source>
        <dbReference type="ARBA" id="ARBA00023125"/>
    </source>
</evidence>
<evidence type="ECO:0000256" key="7">
    <source>
        <dbReference type="PROSITE-ProRule" id="PRU00176"/>
    </source>
</evidence>
<keyword evidence="2" id="KW-0677">Repeat</keyword>
<dbReference type="SMART" id="SM00356">
    <property type="entry name" value="ZnF_C3H1"/>
    <property type="match status" value="2"/>
</dbReference>
<feature type="compositionally biased region" description="Basic residues" evidence="10">
    <location>
        <begin position="461"/>
        <end position="477"/>
    </location>
</feature>
<dbReference type="GO" id="GO:0089701">
    <property type="term" value="C:U2AF complex"/>
    <property type="evidence" value="ECO:0007669"/>
    <property type="project" value="InterPro"/>
</dbReference>
<evidence type="ECO:0000259" key="11">
    <source>
        <dbReference type="PROSITE" id="PS50102"/>
    </source>
</evidence>
<evidence type="ECO:0000313" key="13">
    <source>
        <dbReference type="EMBL" id="GFY58571.1"/>
    </source>
</evidence>
<feature type="region of interest" description="Disordered" evidence="10">
    <location>
        <begin position="27"/>
        <end position="61"/>
    </location>
</feature>
<evidence type="ECO:0000256" key="2">
    <source>
        <dbReference type="ARBA" id="ARBA00022737"/>
    </source>
</evidence>
<dbReference type="GO" id="GO:0003723">
    <property type="term" value="F:RNA binding"/>
    <property type="evidence" value="ECO:0007669"/>
    <property type="project" value="UniProtKB-UniRule"/>
</dbReference>
<keyword evidence="5 7" id="KW-0694">RNA-binding</keyword>
<dbReference type="InterPro" id="IPR003954">
    <property type="entry name" value="RRM_euk-type"/>
</dbReference>
<dbReference type="PROSITE" id="PS50102">
    <property type="entry name" value="RRM"/>
    <property type="match status" value="1"/>
</dbReference>
<dbReference type="PROSITE" id="PS50103">
    <property type="entry name" value="ZF_C3H1"/>
    <property type="match status" value="2"/>
</dbReference>
<reference evidence="13" key="1">
    <citation type="submission" date="2020-08" db="EMBL/GenBank/DDBJ databases">
        <title>Multicomponent nature underlies the extraordinary mechanical properties of spider dragline silk.</title>
        <authorList>
            <person name="Kono N."/>
            <person name="Nakamura H."/>
            <person name="Mori M."/>
            <person name="Yoshida Y."/>
            <person name="Ohtoshi R."/>
            <person name="Malay A.D."/>
            <person name="Moran D.A.P."/>
            <person name="Tomita M."/>
            <person name="Numata K."/>
            <person name="Arakawa K."/>
        </authorList>
    </citation>
    <scope>NUCLEOTIDE SEQUENCE</scope>
</reference>
<dbReference type="CDD" id="cd12540">
    <property type="entry name" value="RRM_U2AFBPL"/>
    <property type="match status" value="1"/>
</dbReference>
<feature type="compositionally biased region" description="Basic and acidic residues" evidence="10">
    <location>
        <begin position="34"/>
        <end position="61"/>
    </location>
</feature>
<organism evidence="13 14">
    <name type="scientific">Trichonephila inaurata madagascariensis</name>
    <dbReference type="NCBI Taxonomy" id="2747483"/>
    <lineage>
        <taxon>Eukaryota</taxon>
        <taxon>Metazoa</taxon>
        <taxon>Ecdysozoa</taxon>
        <taxon>Arthropoda</taxon>
        <taxon>Chelicerata</taxon>
        <taxon>Arachnida</taxon>
        <taxon>Araneae</taxon>
        <taxon>Araneomorphae</taxon>
        <taxon>Entelegynae</taxon>
        <taxon>Araneoidea</taxon>
        <taxon>Nephilidae</taxon>
        <taxon>Trichonephila</taxon>
        <taxon>Trichonephila inaurata</taxon>
    </lineage>
</organism>
<dbReference type="SMART" id="SM00360">
    <property type="entry name" value="RRM"/>
    <property type="match status" value="1"/>
</dbReference>
<feature type="compositionally biased region" description="Low complexity" evidence="10">
    <location>
        <begin position="352"/>
        <end position="367"/>
    </location>
</feature>
<feature type="zinc finger region" description="C3H1-type" evidence="8">
    <location>
        <begin position="309"/>
        <end position="336"/>
    </location>
</feature>
<dbReference type="InterPro" id="IPR035979">
    <property type="entry name" value="RBD_domain_sf"/>
</dbReference>
<evidence type="ECO:0000256" key="3">
    <source>
        <dbReference type="ARBA" id="ARBA00022771"/>
    </source>
</evidence>
<feature type="region of interest" description="Disordered" evidence="10">
    <location>
        <begin position="352"/>
        <end position="487"/>
    </location>
</feature>
<feature type="zinc finger region" description="C3H1-type" evidence="8">
    <location>
        <begin position="169"/>
        <end position="197"/>
    </location>
</feature>
<dbReference type="InterPro" id="IPR000504">
    <property type="entry name" value="RRM_dom"/>
</dbReference>
<feature type="coiled-coil region" evidence="9">
    <location>
        <begin position="86"/>
        <end position="149"/>
    </location>
</feature>
<evidence type="ECO:0000256" key="10">
    <source>
        <dbReference type="SAM" id="MobiDB-lite"/>
    </source>
</evidence>
<keyword evidence="9" id="KW-0175">Coiled coil</keyword>
<dbReference type="GO" id="GO:0000398">
    <property type="term" value="P:mRNA splicing, via spliceosome"/>
    <property type="evidence" value="ECO:0007669"/>
    <property type="project" value="InterPro"/>
</dbReference>
<dbReference type="Pfam" id="PF00076">
    <property type="entry name" value="RRM_1"/>
    <property type="match status" value="1"/>
</dbReference>
<feature type="compositionally biased region" description="Basic residues" evidence="10">
    <location>
        <begin position="370"/>
        <end position="387"/>
    </location>
</feature>
<dbReference type="Proteomes" id="UP000886998">
    <property type="component" value="Unassembled WGS sequence"/>
</dbReference>
<dbReference type="SUPFAM" id="SSF54928">
    <property type="entry name" value="RNA-binding domain, RBD"/>
    <property type="match status" value="1"/>
</dbReference>
<keyword evidence="3 8" id="KW-0863">Zinc-finger</keyword>
<dbReference type="AlphaFoldDB" id="A0A8X6XW36"/>
<gene>
    <name evidence="13" type="primary">ZRSR2P1</name>
    <name evidence="13" type="ORF">TNIN_123631</name>
</gene>
<evidence type="ECO:0000259" key="12">
    <source>
        <dbReference type="PROSITE" id="PS50103"/>
    </source>
</evidence>
<feature type="compositionally biased region" description="Basic and acidic residues" evidence="10">
    <location>
        <begin position="478"/>
        <end position="487"/>
    </location>
</feature>
<feature type="compositionally biased region" description="Basic residues" evidence="10">
    <location>
        <begin position="417"/>
        <end position="439"/>
    </location>
</feature>
<evidence type="ECO:0000256" key="8">
    <source>
        <dbReference type="PROSITE-ProRule" id="PRU00723"/>
    </source>
</evidence>
<dbReference type="OrthoDB" id="75923at2759"/>
<dbReference type="EMBL" id="BMAV01012162">
    <property type="protein sequence ID" value="GFY58571.1"/>
    <property type="molecule type" value="Genomic_DNA"/>
</dbReference>
<dbReference type="PANTHER" id="PTHR12620">
    <property type="entry name" value="U2 SNRNP AUXILIARY FACTOR, SMALL SUBUNIT"/>
    <property type="match status" value="1"/>
</dbReference>
<dbReference type="PRINTS" id="PR01848">
    <property type="entry name" value="U2AUXFACTOR"/>
</dbReference>
<feature type="domain" description="RRM" evidence="11">
    <location>
        <begin position="201"/>
        <end position="307"/>
    </location>
</feature>
<dbReference type="SMART" id="SM00361">
    <property type="entry name" value="RRM_1"/>
    <property type="match status" value="1"/>
</dbReference>
<dbReference type="InterPro" id="IPR012677">
    <property type="entry name" value="Nucleotide-bd_a/b_plait_sf"/>
</dbReference>
<name>A0A8X6XW36_9ARAC</name>
<feature type="domain" description="C3H1-type" evidence="12">
    <location>
        <begin position="169"/>
        <end position="197"/>
    </location>
</feature>
<keyword evidence="1 8" id="KW-0479">Metal-binding</keyword>
<dbReference type="FunFam" id="3.30.70.330:FF:000318">
    <property type="entry name" value="Zinc finger CCCH domain-containing protein 5"/>
    <property type="match status" value="1"/>
</dbReference>
<evidence type="ECO:0000256" key="1">
    <source>
        <dbReference type="ARBA" id="ARBA00022723"/>
    </source>
</evidence>
<proteinExistence type="predicted"/>
<keyword evidence="4 8" id="KW-0862">Zinc</keyword>
<sequence>MDSTVKNVVKLSHKQFRALLKKFRRKRKRQQLAKGREQQELLEQQRRESSPSYKEREEDRRRNAQLYEEFEEHRRIKEHNLWVLREQKAQEEFKKKKELQEQINKKNEEERKRIVAEFENQQYLERKKEEEHEKLKSQKEEALQEALSNLQQDDGPWHNPMAPGNHIAGVEREQCQFFVKTGCCRFGDRCSRGHSRPSVSTTILIKGMYSHFSIGQTQREDFDTDNSLEYEDKERYEDFKNFYFDVLPEFKKFGKVMQFKVCNNHELHLRGNVYVQFSSEEDAVKAYQAFNGRYYAGRQLTCEFTNVIKWRSAICGLFFRKLCPKGMNCNFLHVFKNPTYEFWEADRDLSFSESNNGSHSSRNNYSRNRSERKSHHSYSSERRRHRRDTTPEYSNHSYHDRSTDSENDVEENTHSSSSRKRHSVKRKHSPHRSHRKRYRDSRSKSKSPTPISDDSTESKPSHKKRKHKKKKSKKHKREKNDDGRGEN</sequence>
<dbReference type="GO" id="GO:0008270">
    <property type="term" value="F:zinc ion binding"/>
    <property type="evidence" value="ECO:0007669"/>
    <property type="project" value="UniProtKB-KW"/>
</dbReference>
<comment type="caution">
    <text evidence="13">The sequence shown here is derived from an EMBL/GenBank/DDBJ whole genome shotgun (WGS) entry which is preliminary data.</text>
</comment>
<dbReference type="InterPro" id="IPR009145">
    <property type="entry name" value="U2AF_small"/>
</dbReference>
<dbReference type="Gene3D" id="3.30.70.330">
    <property type="match status" value="1"/>
</dbReference>
<dbReference type="GO" id="GO:0003677">
    <property type="term" value="F:DNA binding"/>
    <property type="evidence" value="ECO:0007669"/>
    <property type="project" value="UniProtKB-KW"/>
</dbReference>
<evidence type="ECO:0000256" key="9">
    <source>
        <dbReference type="SAM" id="Coils"/>
    </source>
</evidence>
<dbReference type="InterPro" id="IPR000571">
    <property type="entry name" value="Znf_CCCH"/>
</dbReference>
<evidence type="ECO:0000313" key="14">
    <source>
        <dbReference type="Proteomes" id="UP000886998"/>
    </source>
</evidence>
<evidence type="ECO:0000256" key="4">
    <source>
        <dbReference type="ARBA" id="ARBA00022833"/>
    </source>
</evidence>
<feature type="domain" description="C3H1-type" evidence="12">
    <location>
        <begin position="309"/>
        <end position="336"/>
    </location>
</feature>
<protein>
    <submittedName>
        <fullName evidence="13">Uncharacterized protein</fullName>
    </submittedName>
</protein>
<keyword evidence="14" id="KW-1185">Reference proteome</keyword>
<keyword evidence="6" id="KW-0238">DNA-binding</keyword>
<evidence type="ECO:0000256" key="5">
    <source>
        <dbReference type="ARBA" id="ARBA00022884"/>
    </source>
</evidence>